<comment type="caution">
    <text evidence="2">The sequence shown here is derived from an EMBL/GenBank/DDBJ whole genome shotgun (WGS) entry which is preliminary data.</text>
</comment>
<evidence type="ECO:0000313" key="2">
    <source>
        <dbReference type="EMBL" id="GAG95524.1"/>
    </source>
</evidence>
<accession>X1BHZ6</accession>
<keyword evidence="1" id="KW-0472">Membrane</keyword>
<evidence type="ECO:0008006" key="3">
    <source>
        <dbReference type="Google" id="ProtNLM"/>
    </source>
</evidence>
<feature type="non-terminal residue" evidence="2">
    <location>
        <position position="88"/>
    </location>
</feature>
<dbReference type="AlphaFoldDB" id="X1BHZ6"/>
<evidence type="ECO:0000256" key="1">
    <source>
        <dbReference type="SAM" id="Phobius"/>
    </source>
</evidence>
<proteinExistence type="predicted"/>
<gene>
    <name evidence="2" type="ORF">S01H4_44982</name>
</gene>
<name>X1BHZ6_9ZZZZ</name>
<reference evidence="2" key="1">
    <citation type="journal article" date="2014" name="Front. Microbiol.">
        <title>High frequency of phylogenetically diverse reductive dehalogenase-homologous genes in deep subseafloor sedimentary metagenomes.</title>
        <authorList>
            <person name="Kawai M."/>
            <person name="Futagami T."/>
            <person name="Toyoda A."/>
            <person name="Takaki Y."/>
            <person name="Nishi S."/>
            <person name="Hori S."/>
            <person name="Arai W."/>
            <person name="Tsubouchi T."/>
            <person name="Morono Y."/>
            <person name="Uchiyama I."/>
            <person name="Ito T."/>
            <person name="Fujiyama A."/>
            <person name="Inagaki F."/>
            <person name="Takami H."/>
        </authorList>
    </citation>
    <scope>NUCLEOTIDE SEQUENCE</scope>
    <source>
        <strain evidence="2">Expedition CK06-06</strain>
    </source>
</reference>
<sequence>MKEEISKLLKILFLVHFFVAVIFGLTFLVVVEYYVSITGWPYLDPVTGRVLGSVFLGLAVASLLAWRETKWHHVKIIVQMEITWLALG</sequence>
<dbReference type="EMBL" id="BART01025000">
    <property type="protein sequence ID" value="GAG95524.1"/>
    <property type="molecule type" value="Genomic_DNA"/>
</dbReference>
<organism evidence="2">
    <name type="scientific">marine sediment metagenome</name>
    <dbReference type="NCBI Taxonomy" id="412755"/>
    <lineage>
        <taxon>unclassified sequences</taxon>
        <taxon>metagenomes</taxon>
        <taxon>ecological metagenomes</taxon>
    </lineage>
</organism>
<keyword evidence="1" id="KW-1133">Transmembrane helix</keyword>
<feature type="transmembrane region" description="Helical" evidence="1">
    <location>
        <begin position="12"/>
        <end position="34"/>
    </location>
</feature>
<feature type="transmembrane region" description="Helical" evidence="1">
    <location>
        <begin position="46"/>
        <end position="66"/>
    </location>
</feature>
<keyword evidence="1" id="KW-0812">Transmembrane</keyword>
<protein>
    <recommendedName>
        <fullName evidence="3">DUF2231 domain-containing protein</fullName>
    </recommendedName>
</protein>